<evidence type="ECO:0000256" key="4">
    <source>
        <dbReference type="PROSITE-ProRule" id="PRU00335"/>
    </source>
</evidence>
<evidence type="ECO:0000256" key="5">
    <source>
        <dbReference type="SAM" id="MobiDB-lite"/>
    </source>
</evidence>
<evidence type="ECO:0000256" key="1">
    <source>
        <dbReference type="ARBA" id="ARBA00023015"/>
    </source>
</evidence>
<evidence type="ECO:0000259" key="6">
    <source>
        <dbReference type="PROSITE" id="PS50977"/>
    </source>
</evidence>
<dbReference type="GO" id="GO:0003700">
    <property type="term" value="F:DNA-binding transcription factor activity"/>
    <property type="evidence" value="ECO:0007669"/>
    <property type="project" value="TreeGrafter"/>
</dbReference>
<keyword evidence="3" id="KW-0804">Transcription</keyword>
<dbReference type="Proteomes" id="UP000309215">
    <property type="component" value="Unassembled WGS sequence"/>
</dbReference>
<evidence type="ECO:0000313" key="7">
    <source>
        <dbReference type="EMBL" id="TKD03484.1"/>
    </source>
</evidence>
<evidence type="ECO:0000313" key="8">
    <source>
        <dbReference type="Proteomes" id="UP000309215"/>
    </source>
</evidence>
<dbReference type="InterPro" id="IPR054129">
    <property type="entry name" value="DesT_TetR_C"/>
</dbReference>
<dbReference type="GO" id="GO:0000976">
    <property type="term" value="F:transcription cis-regulatory region binding"/>
    <property type="evidence" value="ECO:0007669"/>
    <property type="project" value="TreeGrafter"/>
</dbReference>
<feature type="region of interest" description="Disordered" evidence="5">
    <location>
        <begin position="1"/>
        <end position="25"/>
    </location>
</feature>
<name>A0A4U1J7W1_9BACT</name>
<dbReference type="SUPFAM" id="SSF46689">
    <property type="entry name" value="Homeodomain-like"/>
    <property type="match status" value="1"/>
</dbReference>
<dbReference type="InterPro" id="IPR009057">
    <property type="entry name" value="Homeodomain-like_sf"/>
</dbReference>
<keyword evidence="8" id="KW-1185">Reference proteome</keyword>
<dbReference type="PROSITE" id="PS50977">
    <property type="entry name" value="HTH_TETR_2"/>
    <property type="match status" value="1"/>
</dbReference>
<evidence type="ECO:0000256" key="3">
    <source>
        <dbReference type="ARBA" id="ARBA00023163"/>
    </source>
</evidence>
<dbReference type="InterPro" id="IPR050109">
    <property type="entry name" value="HTH-type_TetR-like_transc_reg"/>
</dbReference>
<dbReference type="PANTHER" id="PTHR30055">
    <property type="entry name" value="HTH-TYPE TRANSCRIPTIONAL REGULATOR RUTR"/>
    <property type="match status" value="1"/>
</dbReference>
<comment type="caution">
    <text evidence="7">The sequence shown here is derived from an EMBL/GenBank/DDBJ whole genome shotgun (WGS) entry which is preliminary data.</text>
</comment>
<feature type="domain" description="HTH tetR-type" evidence="6">
    <location>
        <begin position="30"/>
        <end position="90"/>
    </location>
</feature>
<dbReference type="OrthoDB" id="5511609at2"/>
<organism evidence="7 8">
    <name type="scientific">Polyangium fumosum</name>
    <dbReference type="NCBI Taxonomy" id="889272"/>
    <lineage>
        <taxon>Bacteria</taxon>
        <taxon>Pseudomonadati</taxon>
        <taxon>Myxococcota</taxon>
        <taxon>Polyangia</taxon>
        <taxon>Polyangiales</taxon>
        <taxon>Polyangiaceae</taxon>
        <taxon>Polyangium</taxon>
    </lineage>
</organism>
<dbReference type="EMBL" id="SSMQ01000028">
    <property type="protein sequence ID" value="TKD03484.1"/>
    <property type="molecule type" value="Genomic_DNA"/>
</dbReference>
<sequence length="232" mass="25275">MKSRARPRPAARPPADAERGPAPRARLEVDERRAQLLALGLSIFSERSYDEISIDDIARAAGVSKGLLYHYFPTKRDFYVAALRAASKELLDETLGTAPDASPEEKVEEGVRTYLAYVERRGAAYVALMRGGIGSDPEVAAVLEETRATFLGRIVADLPPEATGPLVHTTMRGWIGFVEAASIDWVARRSVPIEQIVALAKVLLFDALRAATAFSLANEPAPPKKKRPAKAR</sequence>
<dbReference type="PRINTS" id="PR00455">
    <property type="entry name" value="HTHTETR"/>
</dbReference>
<reference evidence="7 8" key="1">
    <citation type="submission" date="2019-04" db="EMBL/GenBank/DDBJ databases">
        <authorList>
            <person name="Li Y."/>
            <person name="Wang J."/>
        </authorList>
    </citation>
    <scope>NUCLEOTIDE SEQUENCE [LARGE SCALE GENOMIC DNA]</scope>
    <source>
        <strain evidence="7 8">DSM 14668</strain>
    </source>
</reference>
<feature type="compositionally biased region" description="Basic and acidic residues" evidence="5">
    <location>
        <begin position="15"/>
        <end position="25"/>
    </location>
</feature>
<dbReference type="AlphaFoldDB" id="A0A4U1J7W1"/>
<dbReference type="Gene3D" id="1.10.357.10">
    <property type="entry name" value="Tetracycline Repressor, domain 2"/>
    <property type="match status" value="1"/>
</dbReference>
<dbReference type="PANTHER" id="PTHR30055:SF174">
    <property type="entry name" value="TRANSCRIPTIONAL REGULATORY PROTEIN (PROBABLY TETR-FAMILY)-RELATED"/>
    <property type="match status" value="1"/>
</dbReference>
<proteinExistence type="predicted"/>
<keyword evidence="2 4" id="KW-0238">DNA-binding</keyword>
<evidence type="ECO:0000256" key="2">
    <source>
        <dbReference type="ARBA" id="ARBA00023125"/>
    </source>
</evidence>
<dbReference type="Pfam" id="PF00440">
    <property type="entry name" value="TetR_N"/>
    <property type="match status" value="1"/>
</dbReference>
<keyword evidence="1" id="KW-0805">Transcription regulation</keyword>
<protein>
    <submittedName>
        <fullName evidence="7">TetR/AcrR family transcriptional regulator</fullName>
    </submittedName>
</protein>
<accession>A0A4U1J7W1</accession>
<gene>
    <name evidence="7" type="ORF">E8A74_25085</name>
</gene>
<dbReference type="Pfam" id="PF21943">
    <property type="entry name" value="TetR_C_46"/>
    <property type="match status" value="1"/>
</dbReference>
<dbReference type="RefSeq" id="WP_136931604.1">
    <property type="nucleotide sequence ID" value="NZ_SSMQ01000028.1"/>
</dbReference>
<feature type="DNA-binding region" description="H-T-H motif" evidence="4">
    <location>
        <begin position="53"/>
        <end position="72"/>
    </location>
</feature>
<dbReference type="InterPro" id="IPR001647">
    <property type="entry name" value="HTH_TetR"/>
</dbReference>